<evidence type="ECO:0000259" key="5">
    <source>
        <dbReference type="Pfam" id="PF00370"/>
    </source>
</evidence>
<dbReference type="NCBIfam" id="NF008187">
    <property type="entry name" value="PRK10939.1"/>
    <property type="match status" value="1"/>
</dbReference>
<dbReference type="Pfam" id="PF00370">
    <property type="entry name" value="FGGY_N"/>
    <property type="match status" value="1"/>
</dbReference>
<dbReference type="EC" id="2.7.1.189" evidence="7"/>
<feature type="domain" description="Carbohydrate kinase FGGY C-terminal" evidence="6">
    <location>
        <begin position="290"/>
        <end position="456"/>
    </location>
</feature>
<protein>
    <submittedName>
        <fullName evidence="7">Autoinducer-2 kinase</fullName>
        <ecNumber evidence="7">2.7.1.189</ecNumber>
    </submittedName>
</protein>
<comment type="similarity">
    <text evidence="1">Belongs to the FGGY kinase family.</text>
</comment>
<dbReference type="InterPro" id="IPR050406">
    <property type="entry name" value="FGGY_Carb_Kinase"/>
</dbReference>
<evidence type="ECO:0000313" key="7">
    <source>
        <dbReference type="EMBL" id="CAG9614524.1"/>
    </source>
</evidence>
<gene>
    <name evidence="7" type="primary">lsrK</name>
    <name evidence="7" type="ORF">BACCIP111899_03757</name>
</gene>
<dbReference type="PIRSF" id="PIRSF000538">
    <property type="entry name" value="GlpK"/>
    <property type="match status" value="1"/>
</dbReference>
<accession>A0ABN8A4E9</accession>
<evidence type="ECO:0000256" key="4">
    <source>
        <dbReference type="ARBA" id="ARBA00022777"/>
    </source>
</evidence>
<sequence length="520" mass="57524">MAALLAYDAGTGSIRAVLFDLQGNQLAVSHREWVHIENSRYPGSMDFDVKENWKLIQDCTKDVLQTSGIPPSSIQGISATSMREGFVLYDKDGTEIWACANVDNRAAAEVTQLKQIHPHIEHDIYTVSGQTFALGALPRLQWIAKHQPEIYKKVHSITMLNDWILYKLCGVLQIDPSNGCTTGIFNLQNRNWAPELAAQCRLSSVLSPQINEAGTLIGNVTKQGAAETGLFEGTPVVTGGGDAQMASLGSGVVKSGQTFICGGSFWQQEVNVNNPVPDPNARIRVNCHVLPTLWQYETIAFFPGLVMRWFRDAFCQEEKQRAKEIGIDAYELLEEQAKHVPVGSHGIIPIFSNVMNYISWRHASPSFINLSLDSEQCGKKELFRAIEENAAFITYGNLKLIEELTGQFPREVVFAGGASKGKLWCQIVADVLGVPVKVPVVKEAAALGTAIVAGVGAGIYDSMEAVSERFVKWETTYIPNIENHQQYQELYQNWKIVYQQQLQLADHGFTSHMWIAPGAL</sequence>
<name>A0ABN8A4E9_9BACI</name>
<dbReference type="GO" id="GO:0016301">
    <property type="term" value="F:kinase activity"/>
    <property type="evidence" value="ECO:0007669"/>
    <property type="project" value="UniProtKB-KW"/>
</dbReference>
<dbReference type="Pfam" id="PF02782">
    <property type="entry name" value="FGGY_C"/>
    <property type="match status" value="1"/>
</dbReference>
<organism evidence="7 8">
    <name type="scientific">Bacillus rhizoplanae</name>
    <dbReference type="NCBI Taxonomy" id="2880966"/>
    <lineage>
        <taxon>Bacteria</taxon>
        <taxon>Bacillati</taxon>
        <taxon>Bacillota</taxon>
        <taxon>Bacilli</taxon>
        <taxon>Bacillales</taxon>
        <taxon>Bacillaceae</taxon>
        <taxon>Bacillus</taxon>
    </lineage>
</organism>
<dbReference type="Proteomes" id="UP000789423">
    <property type="component" value="Unassembled WGS sequence"/>
</dbReference>
<dbReference type="EMBL" id="CAKJTI010000030">
    <property type="protein sequence ID" value="CAG9614524.1"/>
    <property type="molecule type" value="Genomic_DNA"/>
</dbReference>
<keyword evidence="4 7" id="KW-0418">Kinase</keyword>
<evidence type="ECO:0000313" key="8">
    <source>
        <dbReference type="Proteomes" id="UP000789423"/>
    </source>
</evidence>
<feature type="domain" description="Carbohydrate kinase FGGY N-terminal" evidence="5">
    <location>
        <begin position="5"/>
        <end position="249"/>
    </location>
</feature>
<keyword evidence="2" id="KW-0963">Cytoplasm</keyword>
<dbReference type="SUPFAM" id="SSF53067">
    <property type="entry name" value="Actin-like ATPase domain"/>
    <property type="match status" value="2"/>
</dbReference>
<evidence type="ECO:0000256" key="1">
    <source>
        <dbReference type="ARBA" id="ARBA00009156"/>
    </source>
</evidence>
<keyword evidence="3 7" id="KW-0808">Transferase</keyword>
<dbReference type="CDD" id="cd07775">
    <property type="entry name" value="ASKHA_NBD_FGGY_AI-2K"/>
    <property type="match status" value="1"/>
</dbReference>
<keyword evidence="8" id="KW-1185">Reference proteome</keyword>
<dbReference type="InterPro" id="IPR018484">
    <property type="entry name" value="FGGY_N"/>
</dbReference>
<dbReference type="RefSeq" id="WP_230576471.1">
    <property type="nucleotide sequence ID" value="NZ_CAKJTI010000030.1"/>
</dbReference>
<dbReference type="InterPro" id="IPR018485">
    <property type="entry name" value="FGGY_C"/>
</dbReference>
<dbReference type="InterPro" id="IPR043129">
    <property type="entry name" value="ATPase_NBD"/>
</dbReference>
<evidence type="ECO:0000259" key="6">
    <source>
        <dbReference type="Pfam" id="PF02782"/>
    </source>
</evidence>
<dbReference type="InterPro" id="IPR033676">
    <property type="entry name" value="AI-2_kinase"/>
</dbReference>
<dbReference type="PANTHER" id="PTHR43095:SF5">
    <property type="entry name" value="XYLULOSE KINASE"/>
    <property type="match status" value="1"/>
</dbReference>
<reference evidence="7 8" key="1">
    <citation type="submission" date="2021-10" db="EMBL/GenBank/DDBJ databases">
        <authorList>
            <person name="Criscuolo A."/>
        </authorList>
    </citation>
    <scope>NUCLEOTIDE SEQUENCE [LARGE SCALE GENOMIC DNA]</scope>
    <source>
        <strain evidence="8">CIP 111899</strain>
    </source>
</reference>
<dbReference type="InterPro" id="IPR000577">
    <property type="entry name" value="Carb_kinase_FGGY"/>
</dbReference>
<evidence type="ECO:0000256" key="3">
    <source>
        <dbReference type="ARBA" id="ARBA00022679"/>
    </source>
</evidence>
<proteinExistence type="inferred from homology"/>
<comment type="caution">
    <text evidence="7">The sequence shown here is derived from an EMBL/GenBank/DDBJ whole genome shotgun (WGS) entry which is preliminary data.</text>
</comment>
<dbReference type="Gene3D" id="3.30.420.40">
    <property type="match status" value="2"/>
</dbReference>
<evidence type="ECO:0000256" key="2">
    <source>
        <dbReference type="ARBA" id="ARBA00022490"/>
    </source>
</evidence>
<dbReference type="PANTHER" id="PTHR43095">
    <property type="entry name" value="SUGAR KINASE"/>
    <property type="match status" value="1"/>
</dbReference>